<protein>
    <submittedName>
        <fullName evidence="4">Serine/threonine protein kinase</fullName>
    </submittedName>
</protein>
<dbReference type="SUPFAM" id="SSF50998">
    <property type="entry name" value="Quinoprotein alcohol dehydrogenase-like"/>
    <property type="match status" value="1"/>
</dbReference>
<dbReference type="InterPro" id="IPR015943">
    <property type="entry name" value="WD40/YVTN_repeat-like_dom_sf"/>
</dbReference>
<dbReference type="PANTHER" id="PTHR34512">
    <property type="entry name" value="CELL SURFACE PROTEIN"/>
    <property type="match status" value="1"/>
</dbReference>
<evidence type="ECO:0000256" key="2">
    <source>
        <dbReference type="SAM" id="SignalP"/>
    </source>
</evidence>
<dbReference type="InterPro" id="IPR002372">
    <property type="entry name" value="PQQ_rpt_dom"/>
</dbReference>
<dbReference type="EMBL" id="BKAG01000006">
    <property type="protein sequence ID" value="GEP41880.1"/>
    <property type="molecule type" value="Genomic_DNA"/>
</dbReference>
<feature type="domain" description="Pyrrolo-quinoline quinone repeat" evidence="3">
    <location>
        <begin position="320"/>
        <end position="394"/>
    </location>
</feature>
<evidence type="ECO:0000259" key="3">
    <source>
        <dbReference type="Pfam" id="PF13360"/>
    </source>
</evidence>
<dbReference type="Gene3D" id="2.130.10.10">
    <property type="entry name" value="YVTN repeat-like/Quinoprotein amine dehydrogenase"/>
    <property type="match status" value="1"/>
</dbReference>
<name>A0A512M573_9BACT</name>
<evidence type="ECO:0000313" key="5">
    <source>
        <dbReference type="Proteomes" id="UP000321577"/>
    </source>
</evidence>
<keyword evidence="4" id="KW-0808">Transferase</keyword>
<dbReference type="RefSeq" id="WP_146849379.1">
    <property type="nucleotide sequence ID" value="NZ_BKAG01000006.1"/>
</dbReference>
<dbReference type="Pfam" id="PF13360">
    <property type="entry name" value="PQQ_2"/>
    <property type="match status" value="2"/>
</dbReference>
<dbReference type="Proteomes" id="UP000321577">
    <property type="component" value="Unassembled WGS sequence"/>
</dbReference>
<keyword evidence="2" id="KW-0732">Signal</keyword>
<dbReference type="GO" id="GO:0004674">
    <property type="term" value="F:protein serine/threonine kinase activity"/>
    <property type="evidence" value="ECO:0007669"/>
    <property type="project" value="UniProtKB-KW"/>
</dbReference>
<evidence type="ECO:0000256" key="1">
    <source>
        <dbReference type="SAM" id="MobiDB-lite"/>
    </source>
</evidence>
<feature type="signal peptide" evidence="2">
    <location>
        <begin position="1"/>
        <end position="21"/>
    </location>
</feature>
<feature type="chain" id="PRO_5021913791" evidence="2">
    <location>
        <begin position="22"/>
        <end position="435"/>
    </location>
</feature>
<dbReference type="OrthoDB" id="2078365at2"/>
<sequence>MPSRLPLLLSSFVFSTLTLSATDWLEWRGSDGQGTSSATGLPETWSETSSVVWKTPTPGRGHSTPVIVGDHIWFTTAVEKAASEAEAKERLKNNTGDQPVTVMDNVSIRALAVDKLSGKVLHDVELLNVKAPQWVHQLNSYASPSPVVHEGRLYACHGSFGTACLDLATQKVLWTNQELQVMHENGPGSTPVLCQGKLIVHFDGSDQQFIAAYDTATGKVAWKTARSGEMDPRPQQKKAYGTPLVVTMNGQPVIVSPAANWIYGYAPATGKELWKVPYGELGFSMSVRPVADAQRIYFSTSFGKSQVIALDYAGKKEPAIAWRNNKNAPKMCSPVLAGGLLFYVDDGGIVSCVDPATGEAHYRERIGGKFSASPIVADNKLYFASREGVITTLPATKEFKVLAQNTLDGSLMASPIAVDGALYLRTDKALYRIGK</sequence>
<comment type="caution">
    <text evidence="4">The sequence shown here is derived from an EMBL/GenBank/DDBJ whole genome shotgun (WGS) entry which is preliminary data.</text>
</comment>
<dbReference type="InterPro" id="IPR011047">
    <property type="entry name" value="Quinoprotein_ADH-like_sf"/>
</dbReference>
<proteinExistence type="predicted"/>
<evidence type="ECO:0000313" key="4">
    <source>
        <dbReference type="EMBL" id="GEP41880.1"/>
    </source>
</evidence>
<organism evidence="4 5">
    <name type="scientific">Brevifollis gellanilyticus</name>
    <dbReference type="NCBI Taxonomy" id="748831"/>
    <lineage>
        <taxon>Bacteria</taxon>
        <taxon>Pseudomonadati</taxon>
        <taxon>Verrucomicrobiota</taxon>
        <taxon>Verrucomicrobiia</taxon>
        <taxon>Verrucomicrobiales</taxon>
        <taxon>Verrucomicrobiaceae</taxon>
    </lineage>
</organism>
<gene>
    <name evidence="4" type="ORF">BGE01nite_11710</name>
</gene>
<dbReference type="PANTHER" id="PTHR34512:SF30">
    <property type="entry name" value="OUTER MEMBRANE PROTEIN ASSEMBLY FACTOR BAMB"/>
    <property type="match status" value="1"/>
</dbReference>
<feature type="region of interest" description="Disordered" evidence="1">
    <location>
        <begin position="31"/>
        <end position="58"/>
    </location>
</feature>
<feature type="compositionally biased region" description="Polar residues" evidence="1">
    <location>
        <begin position="33"/>
        <end position="52"/>
    </location>
</feature>
<feature type="domain" description="Pyrrolo-quinoline quinone repeat" evidence="3">
    <location>
        <begin position="48"/>
        <end position="224"/>
    </location>
</feature>
<dbReference type="AlphaFoldDB" id="A0A512M573"/>
<keyword evidence="5" id="KW-1185">Reference proteome</keyword>
<reference evidence="4 5" key="1">
    <citation type="submission" date="2019-07" db="EMBL/GenBank/DDBJ databases">
        <title>Whole genome shotgun sequence of Brevifollis gellanilyticus NBRC 108608.</title>
        <authorList>
            <person name="Hosoyama A."/>
            <person name="Uohara A."/>
            <person name="Ohji S."/>
            <person name="Ichikawa N."/>
        </authorList>
    </citation>
    <scope>NUCLEOTIDE SEQUENCE [LARGE SCALE GENOMIC DNA]</scope>
    <source>
        <strain evidence="4 5">NBRC 108608</strain>
    </source>
</reference>
<accession>A0A512M573</accession>
<keyword evidence="4" id="KW-0418">Kinase</keyword>
<keyword evidence="4" id="KW-0723">Serine/threonine-protein kinase</keyword>